<keyword evidence="1" id="KW-0547">Nucleotide-binding</keyword>
<proteinExistence type="predicted"/>
<evidence type="ECO:0000313" key="6">
    <source>
        <dbReference type="Proteomes" id="UP000662373"/>
    </source>
</evidence>
<keyword evidence="3" id="KW-0067">ATP-binding</keyword>
<evidence type="ECO:0000259" key="4">
    <source>
        <dbReference type="SMART" id="SM00797"/>
    </source>
</evidence>
<reference evidence="5 6" key="1">
    <citation type="submission" date="2020-09" db="EMBL/GenBank/DDBJ databases">
        <title>Draft genome of Gelidibacter salicanalis PAMC21136.</title>
        <authorList>
            <person name="Park H."/>
        </authorList>
    </citation>
    <scope>NUCLEOTIDE SEQUENCE [LARGE SCALE GENOMIC DNA]</scope>
    <source>
        <strain evidence="5 6">PAMC21136</strain>
    </source>
</reference>
<dbReference type="EMBL" id="JAEHJZ010000007">
    <property type="protein sequence ID" value="MBJ7879965.1"/>
    <property type="molecule type" value="Genomic_DNA"/>
</dbReference>
<evidence type="ECO:0000256" key="3">
    <source>
        <dbReference type="ARBA" id="ARBA00022840"/>
    </source>
</evidence>
<dbReference type="SMART" id="SM00797">
    <property type="entry name" value="AHS2"/>
    <property type="match status" value="1"/>
</dbReference>
<organism evidence="5 6">
    <name type="scientific">Gelidibacter salicanalis</name>
    <dbReference type="NCBI Taxonomy" id="291193"/>
    <lineage>
        <taxon>Bacteria</taxon>
        <taxon>Pseudomonadati</taxon>
        <taxon>Bacteroidota</taxon>
        <taxon>Flavobacteriia</taxon>
        <taxon>Flavobacteriales</taxon>
        <taxon>Flavobacteriaceae</taxon>
        <taxon>Gelidibacter</taxon>
    </lineage>
</organism>
<evidence type="ECO:0000313" key="5">
    <source>
        <dbReference type="EMBL" id="MBJ7879965.1"/>
    </source>
</evidence>
<keyword evidence="6" id="KW-1185">Reference proteome</keyword>
<dbReference type="AlphaFoldDB" id="A0A934KPX5"/>
<sequence>MVEVLKTGLYDSIQDLGRFGFQHLGVPTSGAMDQYAFTLANSILGNQDNAAALEFTLLGPTLKFHIGTAICITGMQSNAQLNGQSIETNSVINIKPHDVLSFGQRILGCRGYIAVLGGFQSENLMGSRSMYQHITYEHRIKKHDQLKILEQSLPYICSNAHVKTPISHFETDILNVFKGVEFGRLSKNQQEALFQQEFTVSKDSNRMAYPLDGILNNSLDAIITGPVLPGTVQLTPSGQLIVLMRDCQTTGGYPRIIQLTEMAINQLSQKAPSEKFTLKIAH</sequence>
<dbReference type="InterPro" id="IPR052708">
    <property type="entry name" value="PxpC"/>
</dbReference>
<gene>
    <name evidence="5" type="ORF">JEM65_04740</name>
</gene>
<protein>
    <submittedName>
        <fullName evidence="5">Biotin-dependent carboxyltransferase family protein</fullName>
    </submittedName>
</protein>
<feature type="domain" description="Carboxyltransferase" evidence="4">
    <location>
        <begin position="23"/>
        <end position="282"/>
    </location>
</feature>
<dbReference type="Proteomes" id="UP000662373">
    <property type="component" value="Unassembled WGS sequence"/>
</dbReference>
<dbReference type="Pfam" id="PF02626">
    <property type="entry name" value="CT_A_B"/>
    <property type="match status" value="1"/>
</dbReference>
<dbReference type="GO" id="GO:0016787">
    <property type="term" value="F:hydrolase activity"/>
    <property type="evidence" value="ECO:0007669"/>
    <property type="project" value="UniProtKB-KW"/>
</dbReference>
<dbReference type="InterPro" id="IPR003778">
    <property type="entry name" value="CT_A_B"/>
</dbReference>
<comment type="caution">
    <text evidence="5">The sequence shown here is derived from an EMBL/GenBank/DDBJ whole genome shotgun (WGS) entry which is preliminary data.</text>
</comment>
<evidence type="ECO:0000256" key="1">
    <source>
        <dbReference type="ARBA" id="ARBA00022741"/>
    </source>
</evidence>
<dbReference type="GO" id="GO:0005524">
    <property type="term" value="F:ATP binding"/>
    <property type="evidence" value="ECO:0007669"/>
    <property type="project" value="UniProtKB-KW"/>
</dbReference>
<name>A0A934KPX5_9FLAO</name>
<dbReference type="Gene3D" id="2.40.100.10">
    <property type="entry name" value="Cyclophilin-like"/>
    <property type="match status" value="1"/>
</dbReference>
<dbReference type="InterPro" id="IPR029000">
    <property type="entry name" value="Cyclophilin-like_dom_sf"/>
</dbReference>
<accession>A0A934KPX5</accession>
<keyword evidence="2" id="KW-0378">Hydrolase</keyword>
<evidence type="ECO:0000256" key="2">
    <source>
        <dbReference type="ARBA" id="ARBA00022801"/>
    </source>
</evidence>
<dbReference type="PANTHER" id="PTHR43309:SF5">
    <property type="entry name" value="5-OXOPROLINASE SUBUNIT C"/>
    <property type="match status" value="1"/>
</dbReference>
<dbReference type="RefSeq" id="WP_199597768.1">
    <property type="nucleotide sequence ID" value="NZ_JAEHJZ010000007.1"/>
</dbReference>
<dbReference type="PANTHER" id="PTHR43309">
    <property type="entry name" value="5-OXOPROLINASE SUBUNIT C"/>
    <property type="match status" value="1"/>
</dbReference>